<name>A0A3B0WWJ4_9ZZZZ</name>
<dbReference type="CDD" id="cd16432">
    <property type="entry name" value="CheB_Rec"/>
    <property type="match status" value="1"/>
</dbReference>
<accession>A0A3B0WWJ4</accession>
<dbReference type="InterPro" id="IPR000673">
    <property type="entry name" value="Sig_transdc_resp-reg_Me-estase"/>
</dbReference>
<dbReference type="HAMAP" id="MF_00099">
    <property type="entry name" value="CheB_chemtxs"/>
    <property type="match status" value="1"/>
</dbReference>
<dbReference type="GO" id="GO:0005737">
    <property type="term" value="C:cytoplasm"/>
    <property type="evidence" value="ECO:0007669"/>
    <property type="project" value="InterPro"/>
</dbReference>
<feature type="domain" description="Response regulatory" evidence="4">
    <location>
        <begin position="4"/>
        <end position="121"/>
    </location>
</feature>
<dbReference type="SUPFAM" id="SSF52172">
    <property type="entry name" value="CheY-like"/>
    <property type="match status" value="1"/>
</dbReference>
<dbReference type="NCBIfam" id="NF001965">
    <property type="entry name" value="PRK00742.1"/>
    <property type="match status" value="1"/>
</dbReference>
<dbReference type="PANTHER" id="PTHR42872">
    <property type="entry name" value="PROTEIN-GLUTAMATE METHYLESTERASE/PROTEIN-GLUTAMINE GLUTAMINASE"/>
    <property type="match status" value="1"/>
</dbReference>
<proteinExistence type="inferred from homology"/>
<dbReference type="EC" id="3.1.1.61" evidence="2"/>
<keyword evidence="1 6" id="KW-0378">Hydrolase</keyword>
<sequence>MAIRVLIVDDSGFFRRRLTEILSSDPQIEVIDTAVDGKDAIQKAKICRPDVITMDIEMPVMNGIDATREIMKYHAVPIIMFSSLTYDGAQATFEALEAGATDFLPKRFDDISNDKAEARNILCSRIKAMGAQARYASTPAISTPSRVVRKPPLATPSASNQSARKIAAPVHSLLNRKRESQTQHIEKNAPIISAQKAKPFKPSDYDVVAIGTSTGGPVALQVVLSQLPANFPLPLLLVQHMPAAFTQAFAERLNQQCKIQVREAKNGDELAPGLALLAPGGMQMKLEKRNGRMLVSITEETNPLQNYKPCVDVTFDTVVKTVIHRALGIILTGMGADGSISCKVMHDRGATIWAQDKASSVIYGMPAAVADFAEQILPMEMIGKKLANNC</sequence>
<evidence type="ECO:0000259" key="5">
    <source>
        <dbReference type="PROSITE" id="PS50122"/>
    </source>
</evidence>
<reference evidence="6" key="1">
    <citation type="submission" date="2018-06" db="EMBL/GenBank/DDBJ databases">
        <authorList>
            <person name="Zhirakovskaya E."/>
        </authorList>
    </citation>
    <scope>NUCLEOTIDE SEQUENCE</scope>
</reference>
<dbReference type="GO" id="GO:0008984">
    <property type="term" value="F:protein-glutamate methylesterase activity"/>
    <property type="evidence" value="ECO:0007669"/>
    <property type="project" value="UniProtKB-EC"/>
</dbReference>
<evidence type="ECO:0000256" key="2">
    <source>
        <dbReference type="ARBA" id="ARBA00039140"/>
    </source>
</evidence>
<organism evidence="6">
    <name type="scientific">hydrothermal vent metagenome</name>
    <dbReference type="NCBI Taxonomy" id="652676"/>
    <lineage>
        <taxon>unclassified sequences</taxon>
        <taxon>metagenomes</taxon>
        <taxon>ecological metagenomes</taxon>
    </lineage>
</organism>
<gene>
    <name evidence="6" type="ORF">MNBD_GAMMA07-313</name>
</gene>
<dbReference type="SUPFAM" id="SSF52738">
    <property type="entry name" value="Methylesterase CheB, C-terminal domain"/>
    <property type="match status" value="1"/>
</dbReference>
<dbReference type="InterPro" id="IPR011006">
    <property type="entry name" value="CheY-like_superfamily"/>
</dbReference>
<evidence type="ECO:0000256" key="3">
    <source>
        <dbReference type="ARBA" id="ARBA00048267"/>
    </source>
</evidence>
<feature type="domain" description="CheB-type methylesterase" evidence="5">
    <location>
        <begin position="201"/>
        <end position="390"/>
    </location>
</feature>
<dbReference type="Pfam" id="PF00072">
    <property type="entry name" value="Response_reg"/>
    <property type="match status" value="1"/>
</dbReference>
<dbReference type="PROSITE" id="PS50110">
    <property type="entry name" value="RESPONSE_REGULATORY"/>
    <property type="match status" value="1"/>
</dbReference>
<dbReference type="Pfam" id="PF01339">
    <property type="entry name" value="CheB_methylest"/>
    <property type="match status" value="1"/>
</dbReference>
<dbReference type="PANTHER" id="PTHR42872:SF3">
    <property type="entry name" value="PROTEIN-GLUTAMATE METHYLESTERASE_PROTEIN-GLUTAMINE GLUTAMINASE 1"/>
    <property type="match status" value="1"/>
</dbReference>
<dbReference type="InterPro" id="IPR008248">
    <property type="entry name" value="CheB-like"/>
</dbReference>
<dbReference type="EMBL" id="UOFF01000267">
    <property type="protein sequence ID" value="VAW56673.1"/>
    <property type="molecule type" value="Genomic_DNA"/>
</dbReference>
<dbReference type="GO" id="GO:0006935">
    <property type="term" value="P:chemotaxis"/>
    <property type="evidence" value="ECO:0007669"/>
    <property type="project" value="InterPro"/>
</dbReference>
<evidence type="ECO:0000313" key="6">
    <source>
        <dbReference type="EMBL" id="VAW56673.1"/>
    </source>
</evidence>
<protein>
    <recommendedName>
        <fullName evidence="2">protein-glutamate methylesterase</fullName>
        <ecNumber evidence="2">3.1.1.61</ecNumber>
    </recommendedName>
</protein>
<dbReference type="GO" id="GO:0000156">
    <property type="term" value="F:phosphorelay response regulator activity"/>
    <property type="evidence" value="ECO:0007669"/>
    <property type="project" value="InterPro"/>
</dbReference>
<dbReference type="PROSITE" id="PS50122">
    <property type="entry name" value="CHEB"/>
    <property type="match status" value="1"/>
</dbReference>
<dbReference type="AlphaFoldDB" id="A0A3B0WWJ4"/>
<dbReference type="Gene3D" id="3.40.50.180">
    <property type="entry name" value="Methylesterase CheB, C-terminal domain"/>
    <property type="match status" value="1"/>
</dbReference>
<evidence type="ECO:0000259" key="4">
    <source>
        <dbReference type="PROSITE" id="PS50110"/>
    </source>
</evidence>
<dbReference type="CDD" id="cd17541">
    <property type="entry name" value="REC_CheB-like"/>
    <property type="match status" value="1"/>
</dbReference>
<comment type="catalytic activity">
    <reaction evidence="3">
        <text>[protein]-L-glutamate 5-O-methyl ester + H2O = L-glutamyl-[protein] + methanol + H(+)</text>
        <dbReference type="Rhea" id="RHEA:23236"/>
        <dbReference type="Rhea" id="RHEA-COMP:10208"/>
        <dbReference type="Rhea" id="RHEA-COMP:10311"/>
        <dbReference type="ChEBI" id="CHEBI:15377"/>
        <dbReference type="ChEBI" id="CHEBI:15378"/>
        <dbReference type="ChEBI" id="CHEBI:17790"/>
        <dbReference type="ChEBI" id="CHEBI:29973"/>
        <dbReference type="ChEBI" id="CHEBI:82795"/>
        <dbReference type="EC" id="3.1.1.61"/>
    </reaction>
</comment>
<dbReference type="PIRSF" id="PIRSF000876">
    <property type="entry name" value="RR_chemtxs_CheB"/>
    <property type="match status" value="1"/>
</dbReference>
<dbReference type="SMART" id="SM00448">
    <property type="entry name" value="REC"/>
    <property type="match status" value="1"/>
</dbReference>
<dbReference type="InterPro" id="IPR001789">
    <property type="entry name" value="Sig_transdc_resp-reg_receiver"/>
</dbReference>
<dbReference type="InterPro" id="IPR035909">
    <property type="entry name" value="CheB_C"/>
</dbReference>
<dbReference type="Gene3D" id="3.40.50.2300">
    <property type="match status" value="1"/>
</dbReference>
<evidence type="ECO:0000256" key="1">
    <source>
        <dbReference type="ARBA" id="ARBA00022801"/>
    </source>
</evidence>